<name>A0A3S0C7Z6_9BACL</name>
<proteinExistence type="inferred from homology"/>
<dbReference type="CDD" id="cd00495">
    <property type="entry name" value="Ribosomal_L25_TL5_CTC"/>
    <property type="match status" value="1"/>
</dbReference>
<evidence type="ECO:0000259" key="8">
    <source>
        <dbReference type="Pfam" id="PF14693"/>
    </source>
</evidence>
<evidence type="ECO:0000256" key="6">
    <source>
        <dbReference type="SAM" id="MobiDB-lite"/>
    </source>
</evidence>
<protein>
    <recommendedName>
        <fullName evidence="5">Large ribosomal subunit protein bL25</fullName>
    </recommendedName>
    <alternativeName>
        <fullName evidence="5">General stress protein CTC</fullName>
    </alternativeName>
</protein>
<evidence type="ECO:0000256" key="2">
    <source>
        <dbReference type="ARBA" id="ARBA00022884"/>
    </source>
</evidence>
<dbReference type="NCBIfam" id="TIGR00731">
    <property type="entry name" value="bL25_bact_ctc"/>
    <property type="match status" value="1"/>
</dbReference>
<dbReference type="Proteomes" id="UP000276128">
    <property type="component" value="Unassembled WGS sequence"/>
</dbReference>
<dbReference type="AlphaFoldDB" id="A0A3S0C7Z6"/>
<keyword evidence="1 5" id="KW-0699">rRNA-binding</keyword>
<feature type="compositionally biased region" description="Polar residues" evidence="6">
    <location>
        <begin position="201"/>
        <end position="213"/>
    </location>
</feature>
<dbReference type="PANTHER" id="PTHR33284">
    <property type="entry name" value="RIBOSOMAL PROTEIN L25/GLN-TRNA SYNTHETASE, ANTI-CODON-BINDING DOMAIN-CONTAINING PROTEIN"/>
    <property type="match status" value="1"/>
</dbReference>
<evidence type="ECO:0000256" key="1">
    <source>
        <dbReference type="ARBA" id="ARBA00022730"/>
    </source>
</evidence>
<dbReference type="Gene3D" id="2.40.240.10">
    <property type="entry name" value="Ribosomal Protein L25, Chain P"/>
    <property type="match status" value="1"/>
</dbReference>
<keyword evidence="2 5" id="KW-0694">RNA-binding</keyword>
<evidence type="ECO:0000256" key="4">
    <source>
        <dbReference type="ARBA" id="ARBA00023274"/>
    </source>
</evidence>
<evidence type="ECO:0000256" key="5">
    <source>
        <dbReference type="HAMAP-Rule" id="MF_01334"/>
    </source>
</evidence>
<comment type="similarity">
    <text evidence="5">Belongs to the bacterial ribosomal protein bL25 family. CTC subfamily.</text>
</comment>
<comment type="caution">
    <text evidence="9">The sequence shown here is derived from an EMBL/GenBank/DDBJ whole genome shotgun (WGS) entry which is preliminary data.</text>
</comment>
<evidence type="ECO:0000313" key="10">
    <source>
        <dbReference type="Proteomes" id="UP000276128"/>
    </source>
</evidence>
<feature type="domain" description="Large ribosomal subunit protein bL25 beta" evidence="8">
    <location>
        <begin position="100"/>
        <end position="181"/>
    </location>
</feature>
<comment type="function">
    <text evidence="5">This is one of the proteins that binds to the 5S RNA in the ribosome where it forms part of the central protuberance.</text>
</comment>
<dbReference type="InterPro" id="IPR020056">
    <property type="entry name" value="Rbsml_bL25/Gln-tRNA_synth_N"/>
</dbReference>
<dbReference type="InterPro" id="IPR020057">
    <property type="entry name" value="Ribosomal_bL25_b-dom"/>
</dbReference>
<gene>
    <name evidence="5" type="primary">rplY</name>
    <name evidence="5" type="synonym">ctc</name>
    <name evidence="9" type="ORF">EJQ19_19200</name>
</gene>
<feature type="domain" description="Large ribosomal subunit protein bL25 L25" evidence="7">
    <location>
        <begin position="5"/>
        <end position="91"/>
    </location>
</feature>
<dbReference type="GO" id="GO:0022625">
    <property type="term" value="C:cytosolic large ribosomal subunit"/>
    <property type="evidence" value="ECO:0007669"/>
    <property type="project" value="TreeGrafter"/>
</dbReference>
<reference evidence="9 10" key="1">
    <citation type="submission" date="2018-12" db="EMBL/GenBank/DDBJ databases">
        <title>Bacillus ochoae sp. nov., Paenibacillus whitsoniae sp. nov., Paenibacillus spiritus sp. nov. Isolated from the Mars Exploration Rover during spacecraft assembly.</title>
        <authorList>
            <person name="Seuylemezian A."/>
            <person name="Vaishampayan P."/>
        </authorList>
    </citation>
    <scope>NUCLEOTIDE SEQUENCE [LARGE SCALE GENOMIC DNA]</scope>
    <source>
        <strain evidence="9 10">MER 54</strain>
    </source>
</reference>
<dbReference type="Gene3D" id="2.170.120.20">
    <property type="entry name" value="Ribosomal protein L25, beta domain"/>
    <property type="match status" value="1"/>
</dbReference>
<evidence type="ECO:0000256" key="3">
    <source>
        <dbReference type="ARBA" id="ARBA00022980"/>
    </source>
</evidence>
<dbReference type="InterPro" id="IPR037121">
    <property type="entry name" value="Ribosomal_bL25_C"/>
</dbReference>
<dbReference type="Pfam" id="PF01386">
    <property type="entry name" value="Ribosomal_L25p"/>
    <property type="match status" value="1"/>
</dbReference>
<dbReference type="PANTHER" id="PTHR33284:SF1">
    <property type="entry name" value="RIBOSOMAL PROTEIN L25_GLN-TRNA SYNTHETASE, ANTI-CODON-BINDING DOMAIN-CONTAINING PROTEIN"/>
    <property type="match status" value="1"/>
</dbReference>
<accession>A0A3S0C7Z6</accession>
<dbReference type="GO" id="GO:0008097">
    <property type="term" value="F:5S rRNA binding"/>
    <property type="evidence" value="ECO:0007669"/>
    <property type="project" value="InterPro"/>
</dbReference>
<organism evidence="9 10">
    <name type="scientific">Paenibacillus whitsoniae</name>
    <dbReference type="NCBI Taxonomy" id="2496558"/>
    <lineage>
        <taxon>Bacteria</taxon>
        <taxon>Bacillati</taxon>
        <taxon>Bacillota</taxon>
        <taxon>Bacilli</taxon>
        <taxon>Bacillales</taxon>
        <taxon>Paenibacillaceae</taxon>
        <taxon>Paenibacillus</taxon>
    </lineage>
</organism>
<dbReference type="OrthoDB" id="9790002at2"/>
<keyword evidence="3 5" id="KW-0689">Ribosomal protein</keyword>
<evidence type="ECO:0000313" key="9">
    <source>
        <dbReference type="EMBL" id="RTE08076.1"/>
    </source>
</evidence>
<keyword evidence="4 5" id="KW-0687">Ribonucleoprotein</keyword>
<evidence type="ECO:0000259" key="7">
    <source>
        <dbReference type="Pfam" id="PF01386"/>
    </source>
</evidence>
<dbReference type="InterPro" id="IPR029751">
    <property type="entry name" value="Ribosomal_L25_dom"/>
</dbReference>
<dbReference type="EMBL" id="RXHU01000057">
    <property type="protein sequence ID" value="RTE08076.1"/>
    <property type="molecule type" value="Genomic_DNA"/>
</dbReference>
<sequence length="213" mass="22950">MAVSLQAEARKEATKSEIKQMRAKGKIPAVVYGEKVASTVITVDWKDVQTVLRTNPHAIIDLSIASAGRQPVMINEIQRNPMSREVLHIDFHQINMNEPIKTVVALEFTGDAVGAREGGIVQVQMHEVDIRCMPNQIPASIAVDISSLGLGDNLHVSQISVPAGVEMKSDSNDIVVTILVPQKETATPEPANNEERVGEAETSNEAATAGQPT</sequence>
<dbReference type="RefSeq" id="WP_126142857.1">
    <property type="nucleotide sequence ID" value="NZ_RXHU01000057.1"/>
</dbReference>
<dbReference type="GO" id="GO:0006412">
    <property type="term" value="P:translation"/>
    <property type="evidence" value="ECO:0007669"/>
    <property type="project" value="UniProtKB-UniRule"/>
</dbReference>
<dbReference type="InterPro" id="IPR001021">
    <property type="entry name" value="Ribosomal_bL25_long"/>
</dbReference>
<feature type="region of interest" description="Disordered" evidence="6">
    <location>
        <begin position="182"/>
        <end position="213"/>
    </location>
</feature>
<dbReference type="Pfam" id="PF14693">
    <property type="entry name" value="Ribosomal_TL5_C"/>
    <property type="match status" value="1"/>
</dbReference>
<dbReference type="HAMAP" id="MF_01334">
    <property type="entry name" value="Ribosomal_bL25_CTC"/>
    <property type="match status" value="1"/>
</dbReference>
<dbReference type="InterPro" id="IPR020930">
    <property type="entry name" value="Ribosomal_uL5_bac-type"/>
</dbReference>
<dbReference type="GO" id="GO:0003735">
    <property type="term" value="F:structural constituent of ribosome"/>
    <property type="evidence" value="ECO:0007669"/>
    <property type="project" value="InterPro"/>
</dbReference>
<keyword evidence="10" id="KW-1185">Reference proteome</keyword>
<dbReference type="SUPFAM" id="SSF50715">
    <property type="entry name" value="Ribosomal protein L25-like"/>
    <property type="match status" value="1"/>
</dbReference>
<comment type="subunit">
    <text evidence="5">Part of the 50S ribosomal subunit; part of the 5S rRNA/L5/L18/L25 subcomplex. Contacts the 5S rRNA. Binds to the 5S rRNA independently of L5 and L18.</text>
</comment>
<dbReference type="InterPro" id="IPR011035">
    <property type="entry name" value="Ribosomal_bL25/Gln-tRNA_synth"/>
</dbReference>